<evidence type="ECO:0000313" key="2">
    <source>
        <dbReference type="EMBL" id="GGC94232.1"/>
    </source>
</evidence>
<feature type="region of interest" description="Disordered" evidence="1">
    <location>
        <begin position="1"/>
        <end position="42"/>
    </location>
</feature>
<comment type="caution">
    <text evidence="2">The sequence shown here is derived from an EMBL/GenBank/DDBJ whole genome shotgun (WGS) entry which is preliminary data.</text>
</comment>
<name>A0ABQ1PBX9_9MICC</name>
<feature type="region of interest" description="Disordered" evidence="1">
    <location>
        <begin position="97"/>
        <end position="122"/>
    </location>
</feature>
<protein>
    <submittedName>
        <fullName evidence="2">Uncharacterized protein</fullName>
    </submittedName>
</protein>
<reference evidence="3" key="1">
    <citation type="journal article" date="2019" name="Int. J. Syst. Evol. Microbiol.">
        <title>The Global Catalogue of Microorganisms (GCM) 10K type strain sequencing project: providing services to taxonomists for standard genome sequencing and annotation.</title>
        <authorList>
            <consortium name="The Broad Institute Genomics Platform"/>
            <consortium name="The Broad Institute Genome Sequencing Center for Infectious Disease"/>
            <person name="Wu L."/>
            <person name="Ma J."/>
        </authorList>
    </citation>
    <scope>NUCLEOTIDE SEQUENCE [LARGE SCALE GENOMIC DNA]</scope>
    <source>
        <strain evidence="3">CGMCC 1.15480</strain>
    </source>
</reference>
<gene>
    <name evidence="2" type="ORF">GCM10011512_21590</name>
</gene>
<dbReference type="EMBL" id="BMJI01000013">
    <property type="protein sequence ID" value="GGC94232.1"/>
    <property type="molecule type" value="Genomic_DNA"/>
</dbReference>
<accession>A0ABQ1PBX9</accession>
<organism evidence="2 3">
    <name type="scientific">Tersicoccus solisilvae</name>
    <dbReference type="NCBI Taxonomy" id="1882339"/>
    <lineage>
        <taxon>Bacteria</taxon>
        <taxon>Bacillati</taxon>
        <taxon>Actinomycetota</taxon>
        <taxon>Actinomycetes</taxon>
        <taxon>Micrococcales</taxon>
        <taxon>Micrococcaceae</taxon>
        <taxon>Tersicoccus</taxon>
    </lineage>
</organism>
<keyword evidence="3" id="KW-1185">Reference proteome</keyword>
<evidence type="ECO:0000313" key="3">
    <source>
        <dbReference type="Proteomes" id="UP000597761"/>
    </source>
</evidence>
<evidence type="ECO:0000256" key="1">
    <source>
        <dbReference type="SAM" id="MobiDB-lite"/>
    </source>
</evidence>
<dbReference type="Proteomes" id="UP000597761">
    <property type="component" value="Unassembled WGS sequence"/>
</dbReference>
<proteinExistence type="predicted"/>
<sequence length="122" mass="13038">MPTSIRTRSEGCSRFPLPEAAPKPFAGGGSTTENGLSSRGLPLRSMTPACRNHFDKIVRLIPAAAAAVSVDVPANTSLITRARNEAGNISNSLFRSRTHHLKRPDARDIIRPLGGRPTPSGR</sequence>